<dbReference type="GO" id="GO:0004644">
    <property type="term" value="F:phosphoribosylglycinamide formyltransferase activity"/>
    <property type="evidence" value="ECO:0007669"/>
    <property type="project" value="InterPro"/>
</dbReference>
<feature type="binding site" evidence="7">
    <location>
        <begin position="361"/>
        <end position="362"/>
    </location>
    <ligand>
        <name>N(1)-(5-phospho-beta-D-ribosyl)glycinamide</name>
        <dbReference type="ChEBI" id="CHEBI:143788"/>
    </ligand>
</feature>
<dbReference type="HAMAP" id="MF_01643">
    <property type="entry name" value="PurT"/>
    <property type="match status" value="1"/>
</dbReference>
<dbReference type="STRING" id="35756.GCA_001044155_01027"/>
<dbReference type="Proteomes" id="UP000254467">
    <property type="component" value="Unassembled WGS sequence"/>
</dbReference>
<dbReference type="InterPro" id="IPR011054">
    <property type="entry name" value="Rudment_hybrid_motif"/>
</dbReference>
<dbReference type="InterPro" id="IPR011761">
    <property type="entry name" value="ATP-grasp"/>
</dbReference>
<dbReference type="Gene3D" id="3.30.470.20">
    <property type="entry name" value="ATP-grasp fold, B domain"/>
    <property type="match status" value="1"/>
</dbReference>
<accession>A0A376CK85</accession>
<sequence length="391" mass="42682">MTENATKVLLLGSGEIGKELTLAFQRLGLEVHAVDRYEHAPAHQSAHFSYLADVCDPHQVDTLIEKIQPDFIVPEIETVATEALRRAEEDGHTVVVPSAKACELTVSREGIRRVAVEELGLPTTAYRFAASVEEAEDAAEELGFPCIVKPAVSTSGQGHTLVQSPDEIARAWHDAYEPDSIDPQVVVERFVDFDYEVTILAVRSIDPNTGELATWFCEPVGRRYSHGRLVEFWQPAPMSEGAMDNARSMAARITNAMGGRGVYGVELFVAGDDVYFSSVSPRPHDTGALTTATQRFSEFDLHARAIMGLPIDVTLISPGAGRFVHALEDTDTVSYRGVADALEIPETNVRFFGKPTGYRGRRMGIVVSTADTIEQARERAEAADRAITVGP</sequence>
<dbReference type="PRINTS" id="PR00411">
    <property type="entry name" value="PNDRDTASEI"/>
</dbReference>
<evidence type="ECO:0000256" key="4">
    <source>
        <dbReference type="ARBA" id="ARBA00022755"/>
    </source>
</evidence>
<dbReference type="UniPathway" id="UPA00074">
    <property type="reaction ID" value="UER00127"/>
</dbReference>
<dbReference type="NCBIfam" id="NF006766">
    <property type="entry name" value="PRK09288.1"/>
    <property type="match status" value="1"/>
</dbReference>
<dbReference type="InterPro" id="IPR003135">
    <property type="entry name" value="ATP-grasp_carboxylate-amine"/>
</dbReference>
<dbReference type="Pfam" id="PF22660">
    <property type="entry name" value="RS_preATP-grasp-like"/>
    <property type="match status" value="1"/>
</dbReference>
<evidence type="ECO:0000256" key="7">
    <source>
        <dbReference type="HAMAP-Rule" id="MF_01643"/>
    </source>
</evidence>
<feature type="binding site" evidence="7">
    <location>
        <begin position="188"/>
        <end position="191"/>
    </location>
    <ligand>
        <name>ATP</name>
        <dbReference type="ChEBI" id="CHEBI:30616"/>
    </ligand>
</feature>
<comment type="subunit">
    <text evidence="7">Homodimer.</text>
</comment>
<keyword evidence="4 7" id="KW-0658">Purine biosynthesis</keyword>
<evidence type="ECO:0000256" key="5">
    <source>
        <dbReference type="ARBA" id="ARBA00022840"/>
    </source>
</evidence>
<dbReference type="PROSITE" id="PS50975">
    <property type="entry name" value="ATP_GRASP"/>
    <property type="match status" value="1"/>
</dbReference>
<keyword evidence="10" id="KW-1185">Reference proteome</keyword>
<evidence type="ECO:0000256" key="6">
    <source>
        <dbReference type="ARBA" id="ARBA00022842"/>
    </source>
</evidence>
<evidence type="ECO:0000313" key="10">
    <source>
        <dbReference type="Proteomes" id="UP000254467"/>
    </source>
</evidence>
<keyword evidence="9" id="KW-0808">Transferase</keyword>
<dbReference type="SUPFAM" id="SSF52440">
    <property type="entry name" value="PreATP-grasp domain"/>
    <property type="match status" value="1"/>
</dbReference>
<feature type="binding site" evidence="7">
    <location>
        <position position="196"/>
    </location>
    <ligand>
        <name>ATP</name>
        <dbReference type="ChEBI" id="CHEBI:30616"/>
    </ligand>
</feature>
<evidence type="ECO:0000259" key="8">
    <source>
        <dbReference type="PROSITE" id="PS50975"/>
    </source>
</evidence>
<evidence type="ECO:0000256" key="1">
    <source>
        <dbReference type="ARBA" id="ARBA00022598"/>
    </source>
</evidence>
<dbReference type="InterPro" id="IPR013815">
    <property type="entry name" value="ATP_grasp_subdomain_1"/>
</dbReference>
<protein>
    <recommendedName>
        <fullName evidence="7">Formate-dependent phosphoribosylglycinamide formyltransferase</fullName>
        <ecNumber evidence="7">6.3.1.21</ecNumber>
    </recommendedName>
    <alternativeName>
        <fullName evidence="7">5'-phosphoribosylglycinamide transformylase 2</fullName>
    </alternativeName>
    <alternativeName>
        <fullName evidence="7">Formate-dependent GAR transformylase</fullName>
    </alternativeName>
    <alternativeName>
        <fullName evidence="7">GAR transformylase 2</fullName>
        <shortName evidence="7">GART 2</shortName>
    </alternativeName>
    <alternativeName>
        <fullName evidence="7">Non-folate glycinamide ribonucleotide transformylase</fullName>
    </alternativeName>
    <alternativeName>
        <fullName evidence="7">Phosphoribosylglycinamide formyltransferase 2</fullName>
    </alternativeName>
</protein>
<dbReference type="EC" id="6.3.1.21" evidence="7"/>
<proteinExistence type="inferred from homology"/>
<dbReference type="PANTHER" id="PTHR43055">
    <property type="entry name" value="FORMATE-DEPENDENT PHOSPHORIBOSYLGLYCINAMIDE FORMYLTRANSFERASE"/>
    <property type="match status" value="1"/>
</dbReference>
<comment type="similarity">
    <text evidence="7">Belongs to the PurK/PurT family.</text>
</comment>
<feature type="binding site" evidence="7">
    <location>
        <position position="266"/>
    </location>
    <ligand>
        <name>Mg(2+)</name>
        <dbReference type="ChEBI" id="CHEBI:18420"/>
    </ligand>
</feature>
<name>A0A376CK85_9CORY</name>
<dbReference type="InterPro" id="IPR005479">
    <property type="entry name" value="CPAse_ATP-bd"/>
</dbReference>
<dbReference type="Gene3D" id="3.30.1490.20">
    <property type="entry name" value="ATP-grasp fold, A domain"/>
    <property type="match status" value="1"/>
</dbReference>
<feature type="binding site" evidence="7">
    <location>
        <position position="354"/>
    </location>
    <ligand>
        <name>N(1)-(5-phospho-beta-D-ribosyl)glycinamide</name>
        <dbReference type="ChEBI" id="CHEBI:143788"/>
    </ligand>
</feature>
<dbReference type="Pfam" id="PF21244">
    <property type="entry name" value="PurT_C"/>
    <property type="match status" value="1"/>
</dbReference>
<dbReference type="InterPro" id="IPR016185">
    <property type="entry name" value="PreATP-grasp_dom_sf"/>
</dbReference>
<feature type="binding site" evidence="7">
    <location>
        <position position="108"/>
    </location>
    <ligand>
        <name>ATP</name>
        <dbReference type="ChEBI" id="CHEBI:30616"/>
    </ligand>
</feature>
<dbReference type="InterPro" id="IPR005862">
    <property type="entry name" value="PurT"/>
</dbReference>
<keyword evidence="2 7" id="KW-0479">Metal-binding</keyword>
<organism evidence="9 10">
    <name type="scientific">Corynebacterium pilosum</name>
    <dbReference type="NCBI Taxonomy" id="35756"/>
    <lineage>
        <taxon>Bacteria</taxon>
        <taxon>Bacillati</taxon>
        <taxon>Actinomycetota</taxon>
        <taxon>Actinomycetes</taxon>
        <taxon>Mycobacteriales</taxon>
        <taxon>Corynebacteriaceae</taxon>
        <taxon>Corynebacterium</taxon>
    </lineage>
</organism>
<reference evidence="9 10" key="1">
    <citation type="submission" date="2018-06" db="EMBL/GenBank/DDBJ databases">
        <authorList>
            <consortium name="Pathogen Informatics"/>
            <person name="Doyle S."/>
        </authorList>
    </citation>
    <scope>NUCLEOTIDE SEQUENCE [LARGE SCALE GENOMIC DNA]</scope>
    <source>
        <strain evidence="9 10">NCTC11862</strain>
    </source>
</reference>
<dbReference type="GO" id="GO:0000287">
    <property type="term" value="F:magnesium ion binding"/>
    <property type="evidence" value="ECO:0007669"/>
    <property type="project" value="InterPro"/>
</dbReference>
<gene>
    <name evidence="7 9" type="primary">purT</name>
    <name evidence="9" type="ORF">NCTC11862_00682</name>
</gene>
<feature type="binding site" evidence="7">
    <location>
        <position position="285"/>
    </location>
    <ligand>
        <name>N(1)-(5-phospho-beta-D-ribosyl)glycinamide</name>
        <dbReference type="ChEBI" id="CHEBI:143788"/>
    </ligand>
</feature>
<dbReference type="Gene3D" id="3.40.50.20">
    <property type="match status" value="1"/>
</dbReference>
<dbReference type="GO" id="GO:0005524">
    <property type="term" value="F:ATP binding"/>
    <property type="evidence" value="ECO:0007669"/>
    <property type="project" value="UniProtKB-UniRule"/>
</dbReference>
<dbReference type="SUPFAM" id="SSF56059">
    <property type="entry name" value="Glutathione synthetase ATP-binding domain-like"/>
    <property type="match status" value="1"/>
</dbReference>
<evidence type="ECO:0000256" key="2">
    <source>
        <dbReference type="ARBA" id="ARBA00022723"/>
    </source>
</evidence>
<keyword evidence="6 7" id="KW-0460">Magnesium</keyword>
<dbReference type="PANTHER" id="PTHR43055:SF1">
    <property type="entry name" value="FORMATE-DEPENDENT PHOSPHORIBOSYLGLYCINAMIDE FORMYLTRANSFERASE"/>
    <property type="match status" value="1"/>
</dbReference>
<feature type="domain" description="ATP-grasp" evidence="8">
    <location>
        <begin position="113"/>
        <end position="307"/>
    </location>
</feature>
<keyword evidence="3 7" id="KW-0547">Nucleotide-binding</keyword>
<dbReference type="Pfam" id="PF02222">
    <property type="entry name" value="ATP-grasp"/>
    <property type="match status" value="1"/>
</dbReference>
<evidence type="ECO:0000313" key="9">
    <source>
        <dbReference type="EMBL" id="STC68906.1"/>
    </source>
</evidence>
<comment type="pathway">
    <text evidence="7">Purine metabolism; IMP biosynthesis via de novo pathway; N(2)-formyl-N(1)-(5-phospho-D-ribosyl)glycinamide from N(1)-(5-phospho-D-ribosyl)glycinamide (formate route): step 1/1.</text>
</comment>
<keyword evidence="5 7" id="KW-0067">ATP-binding</keyword>
<comment type="catalytic activity">
    <reaction evidence="7">
        <text>N(1)-(5-phospho-beta-D-ribosyl)glycinamide + formate + ATP = N(2)-formyl-N(1)-(5-phospho-beta-D-ribosyl)glycinamide + ADP + phosphate + H(+)</text>
        <dbReference type="Rhea" id="RHEA:24829"/>
        <dbReference type="ChEBI" id="CHEBI:15378"/>
        <dbReference type="ChEBI" id="CHEBI:15740"/>
        <dbReference type="ChEBI" id="CHEBI:30616"/>
        <dbReference type="ChEBI" id="CHEBI:43474"/>
        <dbReference type="ChEBI" id="CHEBI:143788"/>
        <dbReference type="ChEBI" id="CHEBI:147286"/>
        <dbReference type="ChEBI" id="CHEBI:456216"/>
        <dbReference type="EC" id="6.3.1.21"/>
    </reaction>
</comment>
<dbReference type="EMBL" id="UFXQ01000001">
    <property type="protein sequence ID" value="STC68906.1"/>
    <property type="molecule type" value="Genomic_DNA"/>
</dbReference>
<dbReference type="GO" id="GO:0043815">
    <property type="term" value="F:phosphoribosylglycinamide formyltransferase 2 activity"/>
    <property type="evidence" value="ECO:0007669"/>
    <property type="project" value="UniProtKB-UniRule"/>
</dbReference>
<dbReference type="GO" id="GO:0005829">
    <property type="term" value="C:cytosol"/>
    <property type="evidence" value="ECO:0007669"/>
    <property type="project" value="TreeGrafter"/>
</dbReference>
<dbReference type="InterPro" id="IPR048740">
    <property type="entry name" value="PurT_C"/>
</dbReference>
<dbReference type="PROSITE" id="PS00866">
    <property type="entry name" value="CPSASE_1"/>
    <property type="match status" value="1"/>
</dbReference>
<dbReference type="InterPro" id="IPR054350">
    <property type="entry name" value="PurT/PurK_preATP-grasp"/>
</dbReference>
<comment type="function">
    <text evidence="7">Involved in the de novo purine biosynthesis. Catalyzes the transfer of formate to 5-phospho-ribosyl-glycinamide (GAR), producing 5-phospho-ribosyl-N-formylglycinamide (FGAR). Formate is provided by PurU via hydrolysis of 10-formyl-tetrahydrofolate.</text>
</comment>
<dbReference type="AlphaFoldDB" id="A0A376CK85"/>
<feature type="binding site" evidence="7">
    <location>
        <position position="149"/>
    </location>
    <ligand>
        <name>ATP</name>
        <dbReference type="ChEBI" id="CHEBI:30616"/>
    </ligand>
</feature>
<keyword evidence="1 7" id="KW-0436">Ligase</keyword>
<dbReference type="SUPFAM" id="SSF51246">
    <property type="entry name" value="Rudiment single hybrid motif"/>
    <property type="match status" value="1"/>
</dbReference>
<evidence type="ECO:0000256" key="3">
    <source>
        <dbReference type="ARBA" id="ARBA00022741"/>
    </source>
</evidence>
<dbReference type="GO" id="GO:0006189">
    <property type="term" value="P:'de novo' IMP biosynthetic process"/>
    <property type="evidence" value="ECO:0007669"/>
    <property type="project" value="UniProtKB-UniRule"/>
</dbReference>
<feature type="binding site" evidence="7">
    <location>
        <position position="75"/>
    </location>
    <ligand>
        <name>N(1)-(5-phospho-beta-D-ribosyl)glycinamide</name>
        <dbReference type="ChEBI" id="CHEBI:143788"/>
    </ligand>
</feature>
<comment type="caution">
    <text evidence="7">Lacks conserved residue(s) required for the propagation of feature annotation.</text>
</comment>